<protein>
    <recommendedName>
        <fullName evidence="5">RxLR effector protein</fullName>
    </recommendedName>
</protein>
<evidence type="ECO:0000313" key="4">
    <source>
        <dbReference type="Proteomes" id="UP000002640"/>
    </source>
</evidence>
<evidence type="ECO:0000313" key="3">
    <source>
        <dbReference type="EMBL" id="EGZ07661.1"/>
    </source>
</evidence>
<reference evidence="3 4" key="1">
    <citation type="journal article" date="2006" name="Science">
        <title>Phytophthora genome sequences uncover evolutionary origins and mechanisms of pathogenesis.</title>
        <authorList>
            <person name="Tyler B.M."/>
            <person name="Tripathy S."/>
            <person name="Zhang X."/>
            <person name="Dehal P."/>
            <person name="Jiang R.H."/>
            <person name="Aerts A."/>
            <person name="Arredondo F.D."/>
            <person name="Baxter L."/>
            <person name="Bensasson D."/>
            <person name="Beynon J.L."/>
            <person name="Chapman J."/>
            <person name="Damasceno C.M."/>
            <person name="Dorrance A.E."/>
            <person name="Dou D."/>
            <person name="Dickerman A.W."/>
            <person name="Dubchak I.L."/>
            <person name="Garbelotto M."/>
            <person name="Gijzen M."/>
            <person name="Gordon S.G."/>
            <person name="Govers F."/>
            <person name="Grunwald N.J."/>
            <person name="Huang W."/>
            <person name="Ivors K.L."/>
            <person name="Jones R.W."/>
            <person name="Kamoun S."/>
            <person name="Krampis K."/>
            <person name="Lamour K.H."/>
            <person name="Lee M.K."/>
            <person name="McDonald W.H."/>
            <person name="Medina M."/>
            <person name="Meijer H.J."/>
            <person name="Nordberg E.K."/>
            <person name="Maclean D.J."/>
            <person name="Ospina-Giraldo M.D."/>
            <person name="Morris P.F."/>
            <person name="Phuntumart V."/>
            <person name="Putnam N.H."/>
            <person name="Rash S."/>
            <person name="Rose J.K."/>
            <person name="Sakihama Y."/>
            <person name="Salamov A.A."/>
            <person name="Savidor A."/>
            <person name="Scheuring C.F."/>
            <person name="Smith B.M."/>
            <person name="Sobral B.W."/>
            <person name="Terry A."/>
            <person name="Torto-Alalibo T.A."/>
            <person name="Win J."/>
            <person name="Xu Z."/>
            <person name="Zhang H."/>
            <person name="Grigoriev I.V."/>
            <person name="Rokhsar D.S."/>
            <person name="Boore J.L."/>
        </authorList>
    </citation>
    <scope>NUCLEOTIDE SEQUENCE [LARGE SCALE GENOMIC DNA]</scope>
    <source>
        <strain evidence="3 4">P6497</strain>
    </source>
</reference>
<feature type="region of interest" description="Disordered" evidence="1">
    <location>
        <begin position="159"/>
        <end position="206"/>
    </location>
</feature>
<dbReference type="OMA" id="EVEHNFD"/>
<name>G5AAN2_PHYSP</name>
<keyword evidence="4" id="KW-1185">Reference proteome</keyword>
<accession>G5AAN2</accession>
<feature type="chain" id="PRO_5003473153" description="RxLR effector protein" evidence="2">
    <location>
        <begin position="28"/>
        <end position="206"/>
    </location>
</feature>
<feature type="compositionally biased region" description="Low complexity" evidence="1">
    <location>
        <begin position="167"/>
        <end position="176"/>
    </location>
</feature>
<dbReference type="InParanoid" id="G5AAN2"/>
<gene>
    <name evidence="3" type="ORF">PHYSODRAFT_356045</name>
</gene>
<feature type="signal peptide" evidence="2">
    <location>
        <begin position="1"/>
        <end position="27"/>
    </location>
</feature>
<dbReference type="RefSeq" id="XP_009537227.1">
    <property type="nucleotide sequence ID" value="XM_009538932.1"/>
</dbReference>
<dbReference type="KEGG" id="psoj:PHYSODRAFT_356045"/>
<evidence type="ECO:0008006" key="5">
    <source>
        <dbReference type="Google" id="ProtNLM"/>
    </source>
</evidence>
<sequence length="206" mass="22334">MKLLHHLLSSAVCVAVLAATTVANVEGKVYDSDYATPAKGEGHFGPFRGPEVEHNFDRSELYPGPEESEDDTQLVPAAGGEYEDDLLPQRLSDAGIDNAGQATEFDQEAFEDRVLAPDVFLEEFPAEYLVAVDAEDGGAAQPDPFGQELLEYTRHLRSLVDPPRPQEPLAFPALALDDPEPPAIEPKLPGDSDSKANLRGPEQDQL</sequence>
<dbReference type="EMBL" id="JH159162">
    <property type="protein sequence ID" value="EGZ07661.1"/>
    <property type="molecule type" value="Genomic_DNA"/>
</dbReference>
<feature type="compositionally biased region" description="Basic and acidic residues" evidence="1">
    <location>
        <begin position="50"/>
        <end position="60"/>
    </location>
</feature>
<keyword evidence="2" id="KW-0732">Signal</keyword>
<dbReference type="Proteomes" id="UP000002640">
    <property type="component" value="Unassembled WGS sequence"/>
</dbReference>
<dbReference type="AlphaFoldDB" id="G5AAN2"/>
<dbReference type="GeneID" id="20649928"/>
<evidence type="ECO:0000256" key="1">
    <source>
        <dbReference type="SAM" id="MobiDB-lite"/>
    </source>
</evidence>
<evidence type="ECO:0000256" key="2">
    <source>
        <dbReference type="SAM" id="SignalP"/>
    </source>
</evidence>
<organism evidence="3 4">
    <name type="scientific">Phytophthora sojae (strain P6497)</name>
    <name type="common">Soybean stem and root rot agent</name>
    <name type="synonym">Phytophthora megasperma f. sp. glycines</name>
    <dbReference type="NCBI Taxonomy" id="1094619"/>
    <lineage>
        <taxon>Eukaryota</taxon>
        <taxon>Sar</taxon>
        <taxon>Stramenopiles</taxon>
        <taxon>Oomycota</taxon>
        <taxon>Peronosporomycetes</taxon>
        <taxon>Peronosporales</taxon>
        <taxon>Peronosporaceae</taxon>
        <taxon>Phytophthora</taxon>
    </lineage>
</organism>
<feature type="region of interest" description="Disordered" evidence="1">
    <location>
        <begin position="41"/>
        <end position="72"/>
    </location>
</feature>
<proteinExistence type="predicted"/>